<dbReference type="Pfam" id="PF02620">
    <property type="entry name" value="YceD"/>
    <property type="match status" value="1"/>
</dbReference>
<accession>A0A2K2H8H2</accession>
<reference evidence="1 2" key="1">
    <citation type="journal article" date="2018" name="Genome Announc.">
        <title>Genome Sequence of Geothermobacter sp. HR-1 Iron Reducer from the Loihi Seamount.</title>
        <authorList>
            <person name="Smith H."/>
            <person name="Abuyen K."/>
            <person name="Tremblay J."/>
            <person name="Savalia P."/>
            <person name="Perez-Rodriguez I."/>
            <person name="Emerson D."/>
            <person name="Tully B."/>
            <person name="Amend J."/>
        </authorList>
    </citation>
    <scope>NUCLEOTIDE SEQUENCE [LARGE SCALE GENOMIC DNA]</scope>
    <source>
        <strain evidence="1 2">HR-1</strain>
    </source>
</reference>
<protein>
    <recommendedName>
        <fullName evidence="3">DUF177 domain-containing protein</fullName>
    </recommendedName>
</protein>
<dbReference type="EMBL" id="PPFX01000028">
    <property type="protein sequence ID" value="PNU19561.1"/>
    <property type="molecule type" value="Genomic_DNA"/>
</dbReference>
<sequence>MMRSSRSMAVVGEVLSQALLVGSFCKKVSFDVKWPTREGSFPVRLITLTGQVNSPRGLETACKIVRNRLIEKPAPGRLFSGIFLDMDGAGLILPAFVPMRLFLFTINWEKIPEQGLSAAADVAAEDLVVLAALQDQGACRFVTPIAVSLEVRWISDLLQVSGHVSCDAVLSCSRCLKEFDQHLDGGFDLTFARQLPEISMAEDEEGEGVELTADDLGLVHAPGDVIELHDIFAEQLILALPAKPLCDAACAGLCARCGQDLNRGDCGCRNDDFNNRFAALKNLKLDKE</sequence>
<gene>
    <name evidence="1" type="ORF">C2E25_12055</name>
</gene>
<comment type="caution">
    <text evidence="1">The sequence shown here is derived from an EMBL/GenBank/DDBJ whole genome shotgun (WGS) entry which is preliminary data.</text>
</comment>
<proteinExistence type="predicted"/>
<name>A0A2K2H8H2_9BACT</name>
<evidence type="ECO:0008006" key="3">
    <source>
        <dbReference type="Google" id="ProtNLM"/>
    </source>
</evidence>
<evidence type="ECO:0000313" key="1">
    <source>
        <dbReference type="EMBL" id="PNU19561.1"/>
    </source>
</evidence>
<dbReference type="PANTHER" id="PTHR34374:SF1">
    <property type="entry name" value="LARGE RIBOSOMAL RNA SUBUNIT ACCUMULATION PROTEIN YCED HOMOLOG 1, CHLOROPLASTIC"/>
    <property type="match status" value="1"/>
</dbReference>
<organism evidence="1 2">
    <name type="scientific">Geothermobacter hydrogeniphilus</name>
    <dbReference type="NCBI Taxonomy" id="1969733"/>
    <lineage>
        <taxon>Bacteria</taxon>
        <taxon>Pseudomonadati</taxon>
        <taxon>Thermodesulfobacteriota</taxon>
        <taxon>Desulfuromonadia</taxon>
        <taxon>Desulfuromonadales</taxon>
        <taxon>Geothermobacteraceae</taxon>
        <taxon>Geothermobacter</taxon>
    </lineage>
</organism>
<dbReference type="PANTHER" id="PTHR34374">
    <property type="entry name" value="LARGE RIBOSOMAL RNA SUBUNIT ACCUMULATION PROTEIN YCED HOMOLOG 1, CHLOROPLASTIC"/>
    <property type="match status" value="1"/>
</dbReference>
<dbReference type="AlphaFoldDB" id="A0A2K2H8H2"/>
<dbReference type="Proteomes" id="UP000236340">
    <property type="component" value="Unassembled WGS sequence"/>
</dbReference>
<dbReference type="InterPro" id="IPR003772">
    <property type="entry name" value="YceD"/>
</dbReference>
<evidence type="ECO:0000313" key="2">
    <source>
        <dbReference type="Proteomes" id="UP000236340"/>
    </source>
</evidence>